<gene>
    <name evidence="3" type="ORF">D1832_00475</name>
</gene>
<evidence type="ECO:0000313" key="4">
    <source>
        <dbReference type="Proteomes" id="UP000285376"/>
    </source>
</evidence>
<evidence type="ECO:0000256" key="2">
    <source>
        <dbReference type="SAM" id="SignalP"/>
    </source>
</evidence>
<sequence length="273" mass="27726">MPRHVVAALTAAVLVSLTACSSGADPKDVTPTSSTFTNGAQSPTTAAPNPNPVTSPSPGAVVSSDKVFNFVVPSGWNLSKKAQAVAYLSSATVAHNVAPTIAITRSKVSPAPALDKTVQMAMMQARQDGASVERLPERTVGGEKSVAFTAKSTEKNVELQRTYTMVAHDKALYVITLTSAQADAKRDEATLTSFLAGLTWTKKGDKGSTASGTTPAPVPTSTSNPPKPSSSSSSTASSSSSSSMAPSSSNKTTGSAKPSSSTSTKPTASSTSK</sequence>
<feature type="region of interest" description="Disordered" evidence="1">
    <location>
        <begin position="23"/>
        <end position="58"/>
    </location>
</feature>
<feature type="chain" id="PRO_5019574914" description="DUF1795 domain-containing protein" evidence="2">
    <location>
        <begin position="25"/>
        <end position="273"/>
    </location>
</feature>
<feature type="compositionally biased region" description="Polar residues" evidence="1">
    <location>
        <begin position="30"/>
        <end position="41"/>
    </location>
</feature>
<evidence type="ECO:0008006" key="5">
    <source>
        <dbReference type="Google" id="ProtNLM"/>
    </source>
</evidence>
<feature type="compositionally biased region" description="Low complexity" evidence="1">
    <location>
        <begin position="219"/>
        <end position="273"/>
    </location>
</feature>
<dbReference type="PROSITE" id="PS51257">
    <property type="entry name" value="PROKAR_LIPOPROTEIN"/>
    <property type="match status" value="1"/>
</dbReference>
<accession>A0A417ZBD8</accession>
<protein>
    <recommendedName>
        <fullName evidence="5">DUF1795 domain-containing protein</fullName>
    </recommendedName>
</protein>
<reference evidence="3 4" key="1">
    <citation type="submission" date="2018-08" db="EMBL/GenBank/DDBJ databases">
        <title>Whole genome sequence analysis of Dermacoccus abyssi bacteria isolated from Deep Mariana trench Micromonospora spp reveals genes involved in the environmental adaptation and production of secondary metabolites.</title>
        <authorList>
            <person name="Abdel-Mageed W.M."/>
            <person name="Lehri B."/>
            <person name="Nouioui I."/>
            <person name="Goodfellow I."/>
            <person name="Jaspars M."/>
            <person name="Karlyshev A."/>
        </authorList>
    </citation>
    <scope>NUCLEOTIDE SEQUENCE [LARGE SCALE GENOMIC DNA]</scope>
    <source>
        <strain evidence="3 4">MT1.1</strain>
    </source>
</reference>
<organism evidence="3 4">
    <name type="scientific">Dermacoccus abyssi</name>
    <dbReference type="NCBI Taxonomy" id="322596"/>
    <lineage>
        <taxon>Bacteria</taxon>
        <taxon>Bacillati</taxon>
        <taxon>Actinomycetota</taxon>
        <taxon>Actinomycetes</taxon>
        <taxon>Micrococcales</taxon>
        <taxon>Dermacoccaceae</taxon>
        <taxon>Dermacoccus</taxon>
    </lineage>
</organism>
<evidence type="ECO:0000256" key="1">
    <source>
        <dbReference type="SAM" id="MobiDB-lite"/>
    </source>
</evidence>
<dbReference type="AlphaFoldDB" id="A0A417ZBD8"/>
<feature type="signal peptide" evidence="2">
    <location>
        <begin position="1"/>
        <end position="24"/>
    </location>
</feature>
<dbReference type="Gene3D" id="3.40.1000.10">
    <property type="entry name" value="Mog1/PsbP, alpha/beta/alpha sandwich"/>
    <property type="match status" value="1"/>
</dbReference>
<proteinExistence type="predicted"/>
<feature type="region of interest" description="Disordered" evidence="1">
    <location>
        <begin position="202"/>
        <end position="273"/>
    </location>
</feature>
<dbReference type="Proteomes" id="UP000285376">
    <property type="component" value="Unassembled WGS sequence"/>
</dbReference>
<keyword evidence="2" id="KW-0732">Signal</keyword>
<name>A0A417ZBD8_9MICO</name>
<dbReference type="RefSeq" id="WP_118912158.1">
    <property type="nucleotide sequence ID" value="NZ_CBCRVH010000001.1"/>
</dbReference>
<comment type="caution">
    <text evidence="3">The sequence shown here is derived from an EMBL/GenBank/DDBJ whole genome shotgun (WGS) entry which is preliminary data.</text>
</comment>
<dbReference type="EMBL" id="QWLM01000001">
    <property type="protein sequence ID" value="RHW47959.1"/>
    <property type="molecule type" value="Genomic_DNA"/>
</dbReference>
<evidence type="ECO:0000313" key="3">
    <source>
        <dbReference type="EMBL" id="RHW47959.1"/>
    </source>
</evidence>